<dbReference type="InterPro" id="IPR011037">
    <property type="entry name" value="Pyrv_Knase-like_insert_dom_sf"/>
</dbReference>
<dbReference type="Proteomes" id="UP001172082">
    <property type="component" value="Unassembled WGS sequence"/>
</dbReference>
<feature type="domain" description="Pyruvate kinase barrel" evidence="12">
    <location>
        <begin position="131"/>
        <end position="294"/>
    </location>
</feature>
<dbReference type="PANTHER" id="PTHR11817">
    <property type="entry name" value="PYRUVATE KINASE"/>
    <property type="match status" value="1"/>
</dbReference>
<proteinExistence type="inferred from homology"/>
<evidence type="ECO:0000313" key="14">
    <source>
        <dbReference type="Proteomes" id="UP001172082"/>
    </source>
</evidence>
<sequence>MKVRPDKINLLIEEIERILDEISEIESTYADSIHQVHPSFQQSARNLIHYRALRTIDITSLQKNLGDLGLSRIARAEPHIMASLQNCRYILKALVDDEPLDHKPRNISIRKAQKILRTHTKDLLGYRSKGRRVRIMVTLPSEAAYNYELVHDLMESGMNTARINCAHDGPAEWKKMIDHVIKAKEKLKKNCRISMDLSGPKIRTGAIEQGPQVRRFRPLRNEFGQVIQPAMVLLVPELLEYNNNELPVEQSWMEQLKIGDKVIFTDTRSKQRSLTVKAIEKGKVLTTCLDTSYIKTGTILTIDGSQNSCEVKELPSLEQAILLKMGDHLRIIKEQIPGRPIQYDDEGMALEEAFISCTSPEIFDFVEVGEKILFDDGKITGVVKKANQREILVEIIHTKMTGSSLKADKGINLPETNLKMRGLTEKDREDLRFIVQHADVVNFSFVNSPQDVQELLLELEKLDALNKLGIILKIETQSAYNNLTDILLEGMKNYPLGVMIARGDLAIESGWENMARIQQEILSLCNAAHVPDVWATQVLETLAKKGIPSRSEITDAATALNAECVMLNKGPYIRKAVNLLDYILKSLSEYRDKHVKMTPVMEKANIVSSIDLKT</sequence>
<dbReference type="GO" id="GO:0016301">
    <property type="term" value="F:kinase activity"/>
    <property type="evidence" value="ECO:0007669"/>
    <property type="project" value="UniProtKB-KW"/>
</dbReference>
<evidence type="ECO:0000256" key="6">
    <source>
        <dbReference type="ARBA" id="ARBA00022741"/>
    </source>
</evidence>
<dbReference type="EMBL" id="JAUJEA010000019">
    <property type="protein sequence ID" value="MDN5205453.1"/>
    <property type="molecule type" value="Genomic_DNA"/>
</dbReference>
<keyword evidence="10" id="KW-0324">Glycolysis</keyword>
<protein>
    <recommendedName>
        <fullName evidence="3">pyruvate kinase</fullName>
        <ecNumber evidence="3">2.7.1.40</ecNumber>
    </recommendedName>
</protein>
<evidence type="ECO:0000259" key="12">
    <source>
        <dbReference type="Pfam" id="PF00224"/>
    </source>
</evidence>
<name>A0ABT8KYM6_9BACT</name>
<dbReference type="InterPro" id="IPR001697">
    <property type="entry name" value="Pyr_Knase"/>
</dbReference>
<keyword evidence="7 13" id="KW-0418">Kinase</keyword>
<feature type="domain" description="Pyruvate kinase barrel" evidence="12">
    <location>
        <begin position="351"/>
        <end position="568"/>
    </location>
</feature>
<evidence type="ECO:0000256" key="11">
    <source>
        <dbReference type="ARBA" id="ARBA00023317"/>
    </source>
</evidence>
<evidence type="ECO:0000256" key="4">
    <source>
        <dbReference type="ARBA" id="ARBA00022679"/>
    </source>
</evidence>
<dbReference type="InterPro" id="IPR015793">
    <property type="entry name" value="Pyrv_Knase_brl"/>
</dbReference>
<keyword evidence="4" id="KW-0808">Transferase</keyword>
<comment type="similarity">
    <text evidence="2">Belongs to the pyruvate kinase family.</text>
</comment>
<dbReference type="EC" id="2.7.1.40" evidence="3"/>
<dbReference type="InterPro" id="IPR040442">
    <property type="entry name" value="Pyrv_kinase-like_dom_sf"/>
</dbReference>
<dbReference type="RefSeq" id="WP_346755475.1">
    <property type="nucleotide sequence ID" value="NZ_JAUJEA010000019.1"/>
</dbReference>
<evidence type="ECO:0000256" key="2">
    <source>
        <dbReference type="ARBA" id="ARBA00008663"/>
    </source>
</evidence>
<accession>A0ABT8KYM6</accession>
<keyword evidence="8" id="KW-0067">ATP-binding</keyword>
<gene>
    <name evidence="13" type="ORF">QQ008_28985</name>
</gene>
<evidence type="ECO:0000256" key="7">
    <source>
        <dbReference type="ARBA" id="ARBA00022777"/>
    </source>
</evidence>
<dbReference type="Gene3D" id="3.20.20.60">
    <property type="entry name" value="Phosphoenolpyruvate-binding domains"/>
    <property type="match status" value="2"/>
</dbReference>
<evidence type="ECO:0000256" key="8">
    <source>
        <dbReference type="ARBA" id="ARBA00022840"/>
    </source>
</evidence>
<keyword evidence="11 13" id="KW-0670">Pyruvate</keyword>
<evidence type="ECO:0000313" key="13">
    <source>
        <dbReference type="EMBL" id="MDN5205453.1"/>
    </source>
</evidence>
<evidence type="ECO:0000256" key="5">
    <source>
        <dbReference type="ARBA" id="ARBA00022723"/>
    </source>
</evidence>
<comment type="pathway">
    <text evidence="1">Carbohydrate degradation; glycolysis; pyruvate from D-glyceraldehyde 3-phosphate: step 5/5.</text>
</comment>
<dbReference type="InterPro" id="IPR015813">
    <property type="entry name" value="Pyrv/PenolPyrv_kinase-like_dom"/>
</dbReference>
<keyword evidence="14" id="KW-1185">Reference proteome</keyword>
<dbReference type="NCBIfam" id="NF011314">
    <property type="entry name" value="PRK14725.1"/>
    <property type="match status" value="1"/>
</dbReference>
<evidence type="ECO:0000256" key="10">
    <source>
        <dbReference type="ARBA" id="ARBA00023152"/>
    </source>
</evidence>
<dbReference type="Pfam" id="PF00224">
    <property type="entry name" value="PK"/>
    <property type="match status" value="2"/>
</dbReference>
<dbReference type="SUPFAM" id="SSF51621">
    <property type="entry name" value="Phosphoenolpyruvate/pyruvate domain"/>
    <property type="match status" value="1"/>
</dbReference>
<organism evidence="13 14">
    <name type="scientific">Splendidivirga corallicola</name>
    <dbReference type="NCBI Taxonomy" id="3051826"/>
    <lineage>
        <taxon>Bacteria</taxon>
        <taxon>Pseudomonadati</taxon>
        <taxon>Bacteroidota</taxon>
        <taxon>Cytophagia</taxon>
        <taxon>Cytophagales</taxon>
        <taxon>Splendidivirgaceae</taxon>
        <taxon>Splendidivirga</taxon>
    </lineage>
</organism>
<evidence type="ECO:0000256" key="3">
    <source>
        <dbReference type="ARBA" id="ARBA00012142"/>
    </source>
</evidence>
<dbReference type="SUPFAM" id="SSF50800">
    <property type="entry name" value="PK beta-barrel domain-like"/>
    <property type="match status" value="1"/>
</dbReference>
<evidence type="ECO:0000256" key="1">
    <source>
        <dbReference type="ARBA" id="ARBA00004997"/>
    </source>
</evidence>
<evidence type="ECO:0000256" key="9">
    <source>
        <dbReference type="ARBA" id="ARBA00022842"/>
    </source>
</evidence>
<keyword evidence="9" id="KW-0460">Magnesium</keyword>
<reference evidence="13" key="1">
    <citation type="submission" date="2023-06" db="EMBL/GenBank/DDBJ databases">
        <title>Genomic of Parafulvivirga corallium.</title>
        <authorList>
            <person name="Wang G."/>
        </authorList>
    </citation>
    <scope>NUCLEOTIDE SEQUENCE</scope>
    <source>
        <strain evidence="13">BMA10</strain>
    </source>
</reference>
<keyword evidence="5" id="KW-0479">Metal-binding</keyword>
<comment type="caution">
    <text evidence="13">The sequence shown here is derived from an EMBL/GenBank/DDBJ whole genome shotgun (WGS) entry which is preliminary data.</text>
</comment>
<keyword evidence="6" id="KW-0547">Nucleotide-binding</keyword>